<protein>
    <submittedName>
        <fullName evidence="1">Uncharacterized protein</fullName>
    </submittedName>
</protein>
<name>A0A392TT19_9FABA</name>
<accession>A0A392TT19</accession>
<organism evidence="1 2">
    <name type="scientific">Trifolium medium</name>
    <dbReference type="NCBI Taxonomy" id="97028"/>
    <lineage>
        <taxon>Eukaryota</taxon>
        <taxon>Viridiplantae</taxon>
        <taxon>Streptophyta</taxon>
        <taxon>Embryophyta</taxon>
        <taxon>Tracheophyta</taxon>
        <taxon>Spermatophyta</taxon>
        <taxon>Magnoliopsida</taxon>
        <taxon>eudicotyledons</taxon>
        <taxon>Gunneridae</taxon>
        <taxon>Pentapetalae</taxon>
        <taxon>rosids</taxon>
        <taxon>fabids</taxon>
        <taxon>Fabales</taxon>
        <taxon>Fabaceae</taxon>
        <taxon>Papilionoideae</taxon>
        <taxon>50 kb inversion clade</taxon>
        <taxon>NPAAA clade</taxon>
        <taxon>Hologalegina</taxon>
        <taxon>IRL clade</taxon>
        <taxon>Trifolieae</taxon>
        <taxon>Trifolium</taxon>
    </lineage>
</organism>
<dbReference type="Proteomes" id="UP000265520">
    <property type="component" value="Unassembled WGS sequence"/>
</dbReference>
<dbReference type="AlphaFoldDB" id="A0A392TT19"/>
<evidence type="ECO:0000313" key="2">
    <source>
        <dbReference type="Proteomes" id="UP000265520"/>
    </source>
</evidence>
<evidence type="ECO:0000313" key="1">
    <source>
        <dbReference type="EMBL" id="MCI64333.1"/>
    </source>
</evidence>
<sequence length="46" mass="4810">KPDSIPSASNQPVIDAAMVSPKETIPDIVMASNNEDDLDDGKTIAV</sequence>
<reference evidence="1 2" key="1">
    <citation type="journal article" date="2018" name="Front. Plant Sci.">
        <title>Red Clover (Trifolium pratense) and Zigzag Clover (T. medium) - A Picture of Genomic Similarities and Differences.</title>
        <authorList>
            <person name="Dluhosova J."/>
            <person name="Istvanek J."/>
            <person name="Nedelnik J."/>
            <person name="Repkova J."/>
        </authorList>
    </citation>
    <scope>NUCLEOTIDE SEQUENCE [LARGE SCALE GENOMIC DNA]</scope>
    <source>
        <strain evidence="2">cv. 10/8</strain>
        <tissue evidence="1">Leaf</tissue>
    </source>
</reference>
<keyword evidence="2" id="KW-1185">Reference proteome</keyword>
<comment type="caution">
    <text evidence="1">The sequence shown here is derived from an EMBL/GenBank/DDBJ whole genome shotgun (WGS) entry which is preliminary data.</text>
</comment>
<feature type="non-terminal residue" evidence="1">
    <location>
        <position position="1"/>
    </location>
</feature>
<proteinExistence type="predicted"/>
<dbReference type="EMBL" id="LXQA010653569">
    <property type="protein sequence ID" value="MCI64333.1"/>
    <property type="molecule type" value="Genomic_DNA"/>
</dbReference>